<keyword evidence="2" id="KW-1133">Transmembrane helix</keyword>
<evidence type="ECO:0000313" key="3">
    <source>
        <dbReference type="EMBL" id="TPG45703.1"/>
    </source>
</evidence>
<evidence type="ECO:0000256" key="1">
    <source>
        <dbReference type="SAM" id="MobiDB-lite"/>
    </source>
</evidence>
<dbReference type="Proteomes" id="UP000317078">
    <property type="component" value="Unassembled WGS sequence"/>
</dbReference>
<gene>
    <name evidence="3" type="ORF">EAH89_26240</name>
</gene>
<feature type="transmembrane region" description="Helical" evidence="2">
    <location>
        <begin position="415"/>
        <end position="438"/>
    </location>
</feature>
<proteinExistence type="predicted"/>
<reference evidence="3 4" key="1">
    <citation type="journal article" date="2019" name="Environ. Microbiol.">
        <title>Species interactions and distinct microbial communities in high Arctic permafrost affected cryosols are associated with the CH4 and CO2 gas fluxes.</title>
        <authorList>
            <person name="Altshuler I."/>
            <person name="Hamel J."/>
            <person name="Turney S."/>
            <person name="Magnuson E."/>
            <person name="Levesque R."/>
            <person name="Greer C."/>
            <person name="Whyte L.G."/>
        </authorList>
    </citation>
    <scope>NUCLEOTIDE SEQUENCE [LARGE SCALE GENOMIC DNA]</scope>
    <source>
        <strain evidence="3 4">S9.3B</strain>
    </source>
</reference>
<keyword evidence="2" id="KW-0812">Transmembrane</keyword>
<accession>A0A502F8R8</accession>
<keyword evidence="2" id="KW-0472">Membrane</keyword>
<feature type="region of interest" description="Disordered" evidence="1">
    <location>
        <begin position="563"/>
        <end position="585"/>
    </location>
</feature>
<evidence type="ECO:0008006" key="5">
    <source>
        <dbReference type="Google" id="ProtNLM"/>
    </source>
</evidence>
<evidence type="ECO:0000313" key="4">
    <source>
        <dbReference type="Proteomes" id="UP000317078"/>
    </source>
</evidence>
<sequence>MGPAEYQRALLARAIETTRLVPGTTIQGNLAAGAELRTAVQAQNSINMLPEFQSVATALGRMSNSDPDKIAGALGRTLSLRGSFNNPLTGEMDPERARGELAAAGRMLFAYRNQGVSDRELEMFQRRARVMGERMAPETYFGGWTAGGIQSMSGNVFGTALNAFGRQMTNGIMGKDQAAFLQQYGFIAKNARGARVPEREIRDLLARGEIDEDLAGRLRTGAAARFNKRDIVNSDLAGLRPDLYFDWAVGSLRRQGVVTPDERDAFANRAGSTNTGRQLWSYGLFPEGQRADRAAVGGVNMNAIGDYLREGFNAGRGNMEAGVTNATASLGMSSTDDVTKLMNSVARGLNDLGDWARANPDTSRILLDVGAGLTAVAAAGLLFTVGSAALSGLGALAGAIGTGIGLAGIAGTAAFAFMVSPLGLLALGAGITAVALSLDRKDWETLFAGFTTGIKGLYDTLKAGVGLGPGGAGATGPTILPGVGVAPNLVRPPDAAPGGLPSSPGLMPGLPSFRPLPGQRSDAGGDSFNLASAGGGDVVINLTTTLDGRVIAQNTSRHLAREFSRPARSGAGLDSRMALPDTETA</sequence>
<feature type="region of interest" description="Disordered" evidence="1">
    <location>
        <begin position="491"/>
        <end position="527"/>
    </location>
</feature>
<dbReference type="EMBL" id="RCZP01000046">
    <property type="protein sequence ID" value="TPG45703.1"/>
    <property type="molecule type" value="Genomic_DNA"/>
</dbReference>
<comment type="caution">
    <text evidence="3">The sequence shown here is derived from an EMBL/GenBank/DDBJ whole genome shotgun (WGS) entry which is preliminary data.</text>
</comment>
<organism evidence="3 4">
    <name type="scientific">Muricoccus nepalensis</name>
    <dbReference type="NCBI Taxonomy" id="1854500"/>
    <lineage>
        <taxon>Bacteria</taxon>
        <taxon>Pseudomonadati</taxon>
        <taxon>Pseudomonadota</taxon>
        <taxon>Alphaproteobacteria</taxon>
        <taxon>Acetobacterales</taxon>
        <taxon>Roseomonadaceae</taxon>
        <taxon>Muricoccus</taxon>
    </lineage>
</organism>
<keyword evidence="4" id="KW-1185">Reference proteome</keyword>
<evidence type="ECO:0000256" key="2">
    <source>
        <dbReference type="SAM" id="Phobius"/>
    </source>
</evidence>
<name>A0A502F8R8_9PROT</name>
<protein>
    <recommendedName>
        <fullName evidence="5">Phage tail tape measure protein</fullName>
    </recommendedName>
</protein>
<dbReference type="AlphaFoldDB" id="A0A502F8R8"/>
<feature type="transmembrane region" description="Helical" evidence="2">
    <location>
        <begin position="365"/>
        <end position="383"/>
    </location>
</feature>
<feature type="transmembrane region" description="Helical" evidence="2">
    <location>
        <begin position="390"/>
        <end position="409"/>
    </location>
</feature>
<feature type="compositionally biased region" description="Low complexity" evidence="1">
    <location>
        <begin position="492"/>
        <end position="512"/>
    </location>
</feature>